<dbReference type="EMBL" id="CP084166">
    <property type="protein sequence ID" value="UJG41700.1"/>
    <property type="molecule type" value="Genomic_DNA"/>
</dbReference>
<dbReference type="SMART" id="SM01230">
    <property type="entry name" value="Gln-synt_C"/>
    <property type="match status" value="1"/>
</dbReference>
<gene>
    <name evidence="13" type="ORF">K9W45_04350</name>
</gene>
<evidence type="ECO:0000256" key="7">
    <source>
        <dbReference type="PROSITE-ProRule" id="PRU01330"/>
    </source>
</evidence>
<dbReference type="GO" id="GO:0005524">
    <property type="term" value="F:ATP binding"/>
    <property type="evidence" value="ECO:0007669"/>
    <property type="project" value="UniProtKB-KW"/>
</dbReference>
<dbReference type="Pfam" id="PF03951">
    <property type="entry name" value="Gln-synt_N"/>
    <property type="match status" value="1"/>
</dbReference>
<accession>A0A9Y1BMN3</accession>
<dbReference type="PROSITE" id="PS51986">
    <property type="entry name" value="GS_BETA_GRASP"/>
    <property type="match status" value="1"/>
</dbReference>
<reference evidence="13" key="1">
    <citation type="journal article" date="2022" name="Nat. Microbiol.">
        <title>Unique mobile elements and scalable gene flow at the prokaryote-eukaryote boundary revealed by circularized Asgard archaea genomes.</title>
        <authorList>
            <person name="Wu F."/>
            <person name="Speth D.R."/>
            <person name="Philosof A."/>
            <person name="Cremiere A."/>
            <person name="Narayanan A."/>
            <person name="Barco R.A."/>
            <person name="Connon S.A."/>
            <person name="Amend J.P."/>
            <person name="Antoshechkin I.A."/>
            <person name="Orphan V.J."/>
        </authorList>
    </citation>
    <scope>NUCLEOTIDE SEQUENCE</scope>
    <source>
        <strain evidence="13">PM71</strain>
    </source>
</reference>
<comment type="subcellular location">
    <subcellularLocation>
        <location evidence="9">Cytoplasm</location>
    </subcellularLocation>
</comment>
<evidence type="ECO:0000256" key="2">
    <source>
        <dbReference type="ARBA" id="ARBA00009897"/>
    </source>
</evidence>
<evidence type="ECO:0000256" key="5">
    <source>
        <dbReference type="ARBA" id="ARBA00022840"/>
    </source>
</evidence>
<evidence type="ECO:0000256" key="10">
    <source>
        <dbReference type="RuleBase" id="RU004356"/>
    </source>
</evidence>
<name>A0A9Y1BMN3_9ARCH</name>
<keyword evidence="4 10" id="KW-0547">Nucleotide-binding</keyword>
<dbReference type="Pfam" id="PF00120">
    <property type="entry name" value="Gln-synt_C"/>
    <property type="match status" value="1"/>
</dbReference>
<evidence type="ECO:0000256" key="3">
    <source>
        <dbReference type="ARBA" id="ARBA00022598"/>
    </source>
</evidence>
<dbReference type="Gene3D" id="3.10.20.70">
    <property type="entry name" value="Glutamine synthetase, N-terminal domain"/>
    <property type="match status" value="1"/>
</dbReference>
<dbReference type="InterPro" id="IPR008147">
    <property type="entry name" value="Gln_synt_N"/>
</dbReference>
<dbReference type="GO" id="GO:0006542">
    <property type="term" value="P:glutamine biosynthetic process"/>
    <property type="evidence" value="ECO:0007669"/>
    <property type="project" value="InterPro"/>
</dbReference>
<dbReference type="PROSITE" id="PS51987">
    <property type="entry name" value="GS_CATALYTIC"/>
    <property type="match status" value="1"/>
</dbReference>
<sequence>MITEEVTKEIVESVKYVNLQFTDIVGHLRSITVTKSELEQNNFLEFGLDGSSIEGFTTIDNSDLLLKPVLDTFVVYPWDKRIGRVFCEIVEPSGEPFPGDTRFLLKGYLEKIEKEFNYKYYTGSEIEFFLIDGKKPSDNASYFSSEYLDFHSYFRLEMAEILEHFGIKPEFLHHEVAPGQHEINFRYAEALRTADNIQTYKFIVRQLASNFSLIATFMPKPFINLNGSGIHIHQSLVDTKTNNNVFNGEKGLSELGKMFIAGLIKYSKDILLFLAPTVNSYKRLVPGFEAPIYSSWGIGNRSTLIRIPTYKLRKNRTITIEFRASDPTCNPYIAFTVLLAAGMEGIREKLEPSEQVSENLFSMDVDERREKYPLLPTSLIEALENSKKNPFLKEVLGEHIFNSFIKIKEKEFQEYTLIEEKSNSKKITEWEWKKYLNY</sequence>
<evidence type="ECO:0000256" key="8">
    <source>
        <dbReference type="RuleBase" id="RU000384"/>
    </source>
</evidence>
<dbReference type="PROSITE" id="PS00180">
    <property type="entry name" value="GLNA_1"/>
    <property type="match status" value="1"/>
</dbReference>
<evidence type="ECO:0000256" key="6">
    <source>
        <dbReference type="ARBA" id="ARBA00022842"/>
    </source>
</evidence>
<comment type="cofactor">
    <cofactor evidence="1">
        <name>Mg(2+)</name>
        <dbReference type="ChEBI" id="CHEBI:18420"/>
    </cofactor>
</comment>
<dbReference type="AlphaFoldDB" id="A0A9Y1BMN3"/>
<dbReference type="GO" id="GO:0005737">
    <property type="term" value="C:cytoplasm"/>
    <property type="evidence" value="ECO:0007669"/>
    <property type="project" value="UniProtKB-SubCell"/>
</dbReference>
<keyword evidence="3 10" id="KW-0436">Ligase</keyword>
<dbReference type="SUPFAM" id="SSF55931">
    <property type="entry name" value="Glutamine synthetase/guanido kinase"/>
    <property type="match status" value="1"/>
</dbReference>
<proteinExistence type="inferred from homology"/>
<dbReference type="Proteomes" id="UP001201020">
    <property type="component" value="Chromosome"/>
</dbReference>
<dbReference type="PROSITE" id="PS00181">
    <property type="entry name" value="GLNA_ATP"/>
    <property type="match status" value="1"/>
</dbReference>
<dbReference type="InterPro" id="IPR014746">
    <property type="entry name" value="Gln_synth/guanido_kin_cat_dom"/>
</dbReference>
<dbReference type="SUPFAM" id="SSF54368">
    <property type="entry name" value="Glutamine synthetase, N-terminal domain"/>
    <property type="match status" value="1"/>
</dbReference>
<comment type="similarity">
    <text evidence="2 7 8">Belongs to the glutamine synthetase family.</text>
</comment>
<evidence type="ECO:0000256" key="4">
    <source>
        <dbReference type="ARBA" id="ARBA00022741"/>
    </source>
</evidence>
<dbReference type="Gene3D" id="3.30.590.10">
    <property type="entry name" value="Glutamine synthetase/guanido kinase, catalytic domain"/>
    <property type="match status" value="1"/>
</dbReference>
<dbReference type="InterPro" id="IPR027302">
    <property type="entry name" value="Gln_synth_N_conserv_site"/>
</dbReference>
<keyword evidence="9" id="KW-0963">Cytoplasm</keyword>
<evidence type="ECO:0000259" key="11">
    <source>
        <dbReference type="PROSITE" id="PS51986"/>
    </source>
</evidence>
<dbReference type="PANTHER" id="PTHR43785:SF12">
    <property type="entry name" value="TYPE-1 GLUTAMINE SYNTHETASE 2"/>
    <property type="match status" value="1"/>
</dbReference>
<organism evidence="13">
    <name type="scientific">Candidatus Heimdallarchaeum aukensis</name>
    <dbReference type="NCBI Taxonomy" id="2876573"/>
    <lineage>
        <taxon>Archaea</taxon>
        <taxon>Promethearchaeati</taxon>
        <taxon>Candidatus Heimdallarchaeota</taxon>
        <taxon>Candidatus Heimdallarchaeia (ex Rinke et al. 2021) (nom. nud.)</taxon>
        <taxon>Candidatus Heimdallarchaeales</taxon>
        <taxon>Candidatus Heimdallarchaeaceae</taxon>
        <taxon>Candidatus Heimdallarchaeum</taxon>
    </lineage>
</organism>
<dbReference type="InterPro" id="IPR027303">
    <property type="entry name" value="Gln_synth_gly_rich_site"/>
</dbReference>
<keyword evidence="6" id="KW-0460">Magnesium</keyword>
<evidence type="ECO:0000256" key="1">
    <source>
        <dbReference type="ARBA" id="ARBA00001946"/>
    </source>
</evidence>
<keyword evidence="5 10" id="KW-0067">ATP-binding</keyword>
<evidence type="ECO:0000256" key="9">
    <source>
        <dbReference type="RuleBase" id="RU000385"/>
    </source>
</evidence>
<dbReference type="InterPro" id="IPR008146">
    <property type="entry name" value="Gln_synth_cat_dom"/>
</dbReference>
<dbReference type="GO" id="GO:0004356">
    <property type="term" value="F:glutamine synthetase activity"/>
    <property type="evidence" value="ECO:0007669"/>
    <property type="project" value="UniProtKB-EC"/>
</dbReference>
<feature type="domain" description="GS beta-grasp" evidence="11">
    <location>
        <begin position="12"/>
        <end position="94"/>
    </location>
</feature>
<dbReference type="InterPro" id="IPR036651">
    <property type="entry name" value="Gln_synt_N_sf"/>
</dbReference>
<dbReference type="PANTHER" id="PTHR43785">
    <property type="entry name" value="GAMMA-GLUTAMYLPUTRESCINE SYNTHETASE"/>
    <property type="match status" value="1"/>
</dbReference>
<protein>
    <recommendedName>
        <fullName evidence="10">Glutamine synthetase</fullName>
        <ecNumber evidence="10">6.3.1.2</ecNumber>
    </recommendedName>
</protein>
<evidence type="ECO:0000259" key="12">
    <source>
        <dbReference type="PROSITE" id="PS51987"/>
    </source>
</evidence>
<feature type="domain" description="GS catalytic" evidence="12">
    <location>
        <begin position="101"/>
        <end position="438"/>
    </location>
</feature>
<dbReference type="EC" id="6.3.1.2" evidence="10"/>
<comment type="catalytic activity">
    <reaction evidence="10">
        <text>L-glutamate + NH4(+) + ATP = L-glutamine + ADP + phosphate + H(+)</text>
        <dbReference type="Rhea" id="RHEA:16169"/>
        <dbReference type="ChEBI" id="CHEBI:15378"/>
        <dbReference type="ChEBI" id="CHEBI:28938"/>
        <dbReference type="ChEBI" id="CHEBI:29985"/>
        <dbReference type="ChEBI" id="CHEBI:30616"/>
        <dbReference type="ChEBI" id="CHEBI:43474"/>
        <dbReference type="ChEBI" id="CHEBI:58359"/>
        <dbReference type="ChEBI" id="CHEBI:456216"/>
        <dbReference type="EC" id="6.3.1.2"/>
    </reaction>
</comment>
<evidence type="ECO:0000313" key="13">
    <source>
        <dbReference type="EMBL" id="UJG41700.1"/>
    </source>
</evidence>